<proteinExistence type="predicted"/>
<comment type="caution">
    <text evidence="1">The sequence shown here is derived from an EMBL/GenBank/DDBJ whole genome shotgun (WGS) entry which is preliminary data.</text>
</comment>
<dbReference type="InterPro" id="IPR023346">
    <property type="entry name" value="Lysozyme-like_dom_sf"/>
</dbReference>
<reference evidence="1 2" key="1">
    <citation type="journal article" date="2016" name="Nat. Commun.">
        <title>Thousands of microbial genomes shed light on interconnected biogeochemical processes in an aquifer system.</title>
        <authorList>
            <person name="Anantharaman K."/>
            <person name="Brown C.T."/>
            <person name="Hug L.A."/>
            <person name="Sharon I."/>
            <person name="Castelle C.J."/>
            <person name="Probst A.J."/>
            <person name="Thomas B.C."/>
            <person name="Singh A."/>
            <person name="Wilkins M.J."/>
            <person name="Karaoz U."/>
            <person name="Brodie E.L."/>
            <person name="Williams K.H."/>
            <person name="Hubbard S.S."/>
            <person name="Banfield J.F."/>
        </authorList>
    </citation>
    <scope>NUCLEOTIDE SEQUENCE [LARGE SCALE GENOMIC DNA]</scope>
</reference>
<organism evidence="1 2">
    <name type="scientific">Candidatus Taylorbacteria bacterium RIFCSPHIGHO2_12_FULL_45_16</name>
    <dbReference type="NCBI Taxonomy" id="1802315"/>
    <lineage>
        <taxon>Bacteria</taxon>
        <taxon>Candidatus Tayloriibacteriota</taxon>
    </lineage>
</organism>
<dbReference type="AlphaFoldDB" id="A0A1G2N1J7"/>
<sequence length="156" mass="17446">MLELTTGVVFLMSSIYGSGQSDNHIQSINATTEAGQIATTTEIRSFSTSTDVKTYLHEQYFDTPILIEIARCESEFRQFDKDGKPIRGRANAADVGVMQINEFYHADTARNMGINIRTLEGNVAFGRYLYEKYGSSPWSASKPCWSKAKIGDLARR</sequence>
<gene>
    <name evidence="1" type="ORF">A3F51_01390</name>
</gene>
<dbReference type="Proteomes" id="UP000178089">
    <property type="component" value="Unassembled WGS sequence"/>
</dbReference>
<evidence type="ECO:0008006" key="3">
    <source>
        <dbReference type="Google" id="ProtNLM"/>
    </source>
</evidence>
<dbReference type="EMBL" id="MHRT01000005">
    <property type="protein sequence ID" value="OHA29249.1"/>
    <property type="molecule type" value="Genomic_DNA"/>
</dbReference>
<accession>A0A1G2N1J7</accession>
<protein>
    <recommendedName>
        <fullName evidence="3">Transglycosylase SLT domain-containing protein</fullName>
    </recommendedName>
</protein>
<evidence type="ECO:0000313" key="1">
    <source>
        <dbReference type="EMBL" id="OHA29249.1"/>
    </source>
</evidence>
<dbReference type="SUPFAM" id="SSF53955">
    <property type="entry name" value="Lysozyme-like"/>
    <property type="match status" value="1"/>
</dbReference>
<name>A0A1G2N1J7_9BACT</name>
<evidence type="ECO:0000313" key="2">
    <source>
        <dbReference type="Proteomes" id="UP000178089"/>
    </source>
</evidence>